<evidence type="ECO:0000256" key="1">
    <source>
        <dbReference type="ARBA" id="ARBA00022670"/>
    </source>
</evidence>
<evidence type="ECO:0000313" key="7">
    <source>
        <dbReference type="Proteomes" id="UP000316096"/>
    </source>
</evidence>
<name>A0A543CHP2_9ACTN</name>
<evidence type="ECO:0000256" key="3">
    <source>
        <dbReference type="ARBA" id="ARBA00022825"/>
    </source>
</evidence>
<keyword evidence="1" id="KW-0645">Protease</keyword>
<feature type="domain" description="Peptidase S53" evidence="5">
    <location>
        <begin position="88"/>
        <end position="475"/>
    </location>
</feature>
<dbReference type="AlphaFoldDB" id="A0A543CHP2"/>
<dbReference type="PROSITE" id="PS51695">
    <property type="entry name" value="SEDOLISIN"/>
    <property type="match status" value="1"/>
</dbReference>
<dbReference type="PANTHER" id="PTHR14218">
    <property type="entry name" value="PROTEASE S8 TRIPEPTIDYL PEPTIDASE I CLN2"/>
    <property type="match status" value="1"/>
</dbReference>
<evidence type="ECO:0000256" key="4">
    <source>
        <dbReference type="SAM" id="MobiDB-lite"/>
    </source>
</evidence>
<dbReference type="CDD" id="cd04056">
    <property type="entry name" value="Peptidases_S53"/>
    <property type="match status" value="1"/>
</dbReference>
<dbReference type="Pfam" id="PF00082">
    <property type="entry name" value="Peptidase_S8"/>
    <property type="match status" value="1"/>
</dbReference>
<dbReference type="InterPro" id="IPR036852">
    <property type="entry name" value="Peptidase_S8/S53_dom_sf"/>
</dbReference>
<keyword evidence="2" id="KW-0378">Hydrolase</keyword>
<dbReference type="SUPFAM" id="SSF52743">
    <property type="entry name" value="Subtilisin-like"/>
    <property type="match status" value="1"/>
</dbReference>
<dbReference type="GO" id="GO:0004252">
    <property type="term" value="F:serine-type endopeptidase activity"/>
    <property type="evidence" value="ECO:0007669"/>
    <property type="project" value="InterPro"/>
</dbReference>
<protein>
    <submittedName>
        <fullName evidence="6">Subtilase family protein</fullName>
    </submittedName>
</protein>
<proteinExistence type="predicted"/>
<dbReference type="PANTHER" id="PTHR14218:SF15">
    <property type="entry name" value="TRIPEPTIDYL-PEPTIDASE 1"/>
    <property type="match status" value="1"/>
</dbReference>
<feature type="compositionally biased region" description="Low complexity" evidence="4">
    <location>
        <begin position="15"/>
        <end position="30"/>
    </location>
</feature>
<dbReference type="Gene3D" id="3.40.50.200">
    <property type="entry name" value="Peptidase S8/S53 domain"/>
    <property type="match status" value="1"/>
</dbReference>
<keyword evidence="7" id="KW-1185">Reference proteome</keyword>
<evidence type="ECO:0000259" key="5">
    <source>
        <dbReference type="PROSITE" id="PS51695"/>
    </source>
</evidence>
<feature type="region of interest" description="Disordered" evidence="4">
    <location>
        <begin position="15"/>
        <end position="34"/>
    </location>
</feature>
<comment type="caution">
    <text evidence="6">The sequence shown here is derived from an EMBL/GenBank/DDBJ whole genome shotgun (WGS) entry which is preliminary data.</text>
</comment>
<evidence type="ECO:0000313" key="6">
    <source>
        <dbReference type="EMBL" id="TQL96608.1"/>
    </source>
</evidence>
<dbReference type="GO" id="GO:0006508">
    <property type="term" value="P:proteolysis"/>
    <property type="evidence" value="ECO:0007669"/>
    <property type="project" value="UniProtKB-KW"/>
</dbReference>
<dbReference type="Proteomes" id="UP000316096">
    <property type="component" value="Unassembled WGS sequence"/>
</dbReference>
<dbReference type="InterPro" id="IPR050819">
    <property type="entry name" value="Tripeptidyl-peptidase_I"/>
</dbReference>
<dbReference type="EMBL" id="VFOZ01000001">
    <property type="protein sequence ID" value="TQL96608.1"/>
    <property type="molecule type" value="Genomic_DNA"/>
</dbReference>
<organism evidence="6 7">
    <name type="scientific">Actinoallomurus bryophytorum</name>
    <dbReference type="NCBI Taxonomy" id="1490222"/>
    <lineage>
        <taxon>Bacteria</taxon>
        <taxon>Bacillati</taxon>
        <taxon>Actinomycetota</taxon>
        <taxon>Actinomycetes</taxon>
        <taxon>Streptosporangiales</taxon>
        <taxon>Thermomonosporaceae</taxon>
        <taxon>Actinoallomurus</taxon>
    </lineage>
</organism>
<evidence type="ECO:0000256" key="2">
    <source>
        <dbReference type="ARBA" id="ARBA00022801"/>
    </source>
</evidence>
<reference evidence="6 7" key="1">
    <citation type="submission" date="2019-06" db="EMBL/GenBank/DDBJ databases">
        <title>Sequencing the genomes of 1000 actinobacteria strains.</title>
        <authorList>
            <person name="Klenk H.-P."/>
        </authorList>
    </citation>
    <scope>NUCLEOTIDE SEQUENCE [LARGE SCALE GENOMIC DNA]</scope>
    <source>
        <strain evidence="6 7">DSM 102200</strain>
    </source>
</reference>
<gene>
    <name evidence="6" type="ORF">FB559_2147</name>
</gene>
<dbReference type="InterPro" id="IPR023828">
    <property type="entry name" value="Peptidase_S8_Ser-AS"/>
</dbReference>
<accession>A0A543CHP2</accession>
<dbReference type="InterPro" id="IPR030400">
    <property type="entry name" value="Sedolisin_dom"/>
</dbReference>
<sequence>MLVGSGTAVVAATSTGTSTAASVSAQSTAADRPGTDLARQLQAGILAMPDLRHPRHLTRADVTAARPNAAAAGTPATSPPTTAECRKTYQAPCFSGLQLAHAYRADAAHRAGLTGRGVTVVLPTIWGSDRLAEDLALYSRQYHLPAPNIEVHHYGKIPPMPAPDDPMAPARYEYAEETTLDATAIHSIAPDARIVVLATNGQGDETYGPYPAILAAMRSYTQAHPGVIFSHSYGSLETGTPNAVWNTLDRSLAQISRLGATMVVSNGDTGDTDGQSADPVVPWPASSPHVTAVAGTGVHLDDNGNRLSPDTVWSDTHGLGVATGGGLSAIFGRPTYQDQVKGQVGNHRATSDFAMNADVDSRIIVRSTYNVLGGTISNTGGWYRIAGTSEAAPLTAGLLALVRQAAGQPLGNINPALYALAAEPARAKAAGLLDVTSGCNAVAGNPGYCARTGWDIVSGNGTAGDTRRLVPALALASRHRR</sequence>
<dbReference type="PROSITE" id="PS00138">
    <property type="entry name" value="SUBTILASE_SER"/>
    <property type="match status" value="1"/>
</dbReference>
<dbReference type="InterPro" id="IPR000209">
    <property type="entry name" value="Peptidase_S8/S53_dom"/>
</dbReference>
<dbReference type="GO" id="GO:0008240">
    <property type="term" value="F:tripeptidyl-peptidase activity"/>
    <property type="evidence" value="ECO:0007669"/>
    <property type="project" value="TreeGrafter"/>
</dbReference>
<keyword evidence="3" id="KW-0720">Serine protease</keyword>